<gene>
    <name evidence="2" type="ORF">P280DRAFT_480147</name>
</gene>
<evidence type="ECO:0000313" key="3">
    <source>
        <dbReference type="Proteomes" id="UP000799753"/>
    </source>
</evidence>
<accession>A0A6A6S0Q1</accession>
<dbReference type="EMBL" id="MU006784">
    <property type="protein sequence ID" value="KAF2640631.1"/>
    <property type="molecule type" value="Genomic_DNA"/>
</dbReference>
<reference evidence="2" key="1">
    <citation type="journal article" date="2020" name="Stud. Mycol.">
        <title>101 Dothideomycetes genomes: a test case for predicting lifestyles and emergence of pathogens.</title>
        <authorList>
            <person name="Haridas S."/>
            <person name="Albert R."/>
            <person name="Binder M."/>
            <person name="Bloem J."/>
            <person name="Labutti K."/>
            <person name="Salamov A."/>
            <person name="Andreopoulos B."/>
            <person name="Baker S."/>
            <person name="Barry K."/>
            <person name="Bills G."/>
            <person name="Bluhm B."/>
            <person name="Cannon C."/>
            <person name="Castanera R."/>
            <person name="Culley D."/>
            <person name="Daum C."/>
            <person name="Ezra D."/>
            <person name="Gonzalez J."/>
            <person name="Henrissat B."/>
            <person name="Kuo A."/>
            <person name="Liang C."/>
            <person name="Lipzen A."/>
            <person name="Lutzoni F."/>
            <person name="Magnuson J."/>
            <person name="Mondo S."/>
            <person name="Nolan M."/>
            <person name="Ohm R."/>
            <person name="Pangilinan J."/>
            <person name="Park H.-J."/>
            <person name="Ramirez L."/>
            <person name="Alfaro M."/>
            <person name="Sun H."/>
            <person name="Tritt A."/>
            <person name="Yoshinaga Y."/>
            <person name="Zwiers L.-H."/>
            <person name="Turgeon B."/>
            <person name="Goodwin S."/>
            <person name="Spatafora J."/>
            <person name="Crous P."/>
            <person name="Grigoriev I."/>
        </authorList>
    </citation>
    <scope>NUCLEOTIDE SEQUENCE</scope>
    <source>
        <strain evidence="2">CBS 473.64</strain>
    </source>
</reference>
<proteinExistence type="predicted"/>
<keyword evidence="3" id="KW-1185">Reference proteome</keyword>
<sequence length="200" mass="22400">MLSEPDLESEARPRKAWIFKPIQAIATKNPPQDNVHQASGNNKRSAMSAALTTSDSAGRSTTIVNRHALDLIFSPQHLEKLTHPMPPCTRPIASSASPSQPPNVCKHSLHLHNLHIYEKVSPHPLPSTQHPRAHHDRREHAVLSGTPRECETSSSWSSLQLADPTQYDDRTGVLTRFPHQSPRPAFFTAIKYPTHSRLRY</sequence>
<evidence type="ECO:0000256" key="1">
    <source>
        <dbReference type="SAM" id="MobiDB-lite"/>
    </source>
</evidence>
<evidence type="ECO:0000313" key="2">
    <source>
        <dbReference type="EMBL" id="KAF2640631.1"/>
    </source>
</evidence>
<name>A0A6A6S0Q1_9PLEO</name>
<feature type="compositionally biased region" description="Polar residues" evidence="1">
    <location>
        <begin position="29"/>
        <end position="54"/>
    </location>
</feature>
<organism evidence="2 3">
    <name type="scientific">Massarina eburnea CBS 473.64</name>
    <dbReference type="NCBI Taxonomy" id="1395130"/>
    <lineage>
        <taxon>Eukaryota</taxon>
        <taxon>Fungi</taxon>
        <taxon>Dikarya</taxon>
        <taxon>Ascomycota</taxon>
        <taxon>Pezizomycotina</taxon>
        <taxon>Dothideomycetes</taxon>
        <taxon>Pleosporomycetidae</taxon>
        <taxon>Pleosporales</taxon>
        <taxon>Massarineae</taxon>
        <taxon>Massarinaceae</taxon>
        <taxon>Massarina</taxon>
    </lineage>
</organism>
<feature type="region of interest" description="Disordered" evidence="1">
    <location>
        <begin position="27"/>
        <end position="54"/>
    </location>
</feature>
<protein>
    <submittedName>
        <fullName evidence="2">Uncharacterized protein</fullName>
    </submittedName>
</protein>
<dbReference type="Proteomes" id="UP000799753">
    <property type="component" value="Unassembled WGS sequence"/>
</dbReference>
<dbReference type="AlphaFoldDB" id="A0A6A6S0Q1"/>